<dbReference type="OrthoDB" id="3822725at2"/>
<sequence length="230" mass="24090">MTDTRAGRWLLAVVALAAVALVVVTLTAAPHEDRTWRSFLTSSQAGVAVLFPVIGILAVTSEWSQRTALTTFALVPDRRRVLGAKVAAGVVLALFGVVFGLVCATLGRAVAGFTDRGAGTWSIPGSMLASVLLAAILSIILGVAFGVLFLNAPLAIVALFMVPSVLGILSDLVSAMESVNRWVNPGPALDPLYDTGISGVEWARVAATMAIWLLTPLAVGTYRVIRTEVH</sequence>
<keyword evidence="1" id="KW-0812">Transmembrane</keyword>
<name>A0A1T3P6T8_9ACTN</name>
<feature type="transmembrane region" description="Helical" evidence="1">
    <location>
        <begin position="127"/>
        <end position="150"/>
    </location>
</feature>
<feature type="transmembrane region" description="Helical" evidence="1">
    <location>
        <begin position="157"/>
        <end position="176"/>
    </location>
</feature>
<evidence type="ECO:0000256" key="1">
    <source>
        <dbReference type="SAM" id="Phobius"/>
    </source>
</evidence>
<feature type="transmembrane region" description="Helical" evidence="1">
    <location>
        <begin position="202"/>
        <end position="225"/>
    </location>
</feature>
<dbReference type="Proteomes" id="UP000190037">
    <property type="component" value="Unassembled WGS sequence"/>
</dbReference>
<keyword evidence="1" id="KW-0472">Membrane</keyword>
<gene>
    <name evidence="2" type="ORF">B4N89_05055</name>
</gene>
<organism evidence="2 3">
    <name type="scientific">Embleya scabrispora</name>
    <dbReference type="NCBI Taxonomy" id="159449"/>
    <lineage>
        <taxon>Bacteria</taxon>
        <taxon>Bacillati</taxon>
        <taxon>Actinomycetota</taxon>
        <taxon>Actinomycetes</taxon>
        <taxon>Kitasatosporales</taxon>
        <taxon>Streptomycetaceae</taxon>
        <taxon>Embleya</taxon>
    </lineage>
</organism>
<keyword evidence="3" id="KW-1185">Reference proteome</keyword>
<accession>A0A1T3P6T8</accession>
<feature type="transmembrane region" description="Helical" evidence="1">
    <location>
        <begin position="81"/>
        <end position="107"/>
    </location>
</feature>
<dbReference type="EMBL" id="MWQN01000001">
    <property type="protein sequence ID" value="OPC84818.1"/>
    <property type="molecule type" value="Genomic_DNA"/>
</dbReference>
<dbReference type="STRING" id="159449.B4N89_05055"/>
<feature type="transmembrane region" description="Helical" evidence="1">
    <location>
        <begin position="38"/>
        <end position="60"/>
    </location>
</feature>
<reference evidence="2 3" key="1">
    <citation type="submission" date="2017-03" db="EMBL/GenBank/DDBJ databases">
        <title>Draft genome sequence of Streptomyces scabrisporus NF3, endophyte isolated from Amphipterygium adstringens.</title>
        <authorList>
            <person name="Vazquez M."/>
            <person name="Ceapa C.D."/>
            <person name="Rodriguez Luna D."/>
            <person name="Sanchez Esquivel S."/>
        </authorList>
    </citation>
    <scope>NUCLEOTIDE SEQUENCE [LARGE SCALE GENOMIC DNA]</scope>
    <source>
        <strain evidence="2 3">NF3</strain>
    </source>
</reference>
<proteinExistence type="predicted"/>
<evidence type="ECO:0000313" key="2">
    <source>
        <dbReference type="EMBL" id="OPC84818.1"/>
    </source>
</evidence>
<evidence type="ECO:0000313" key="3">
    <source>
        <dbReference type="Proteomes" id="UP000190037"/>
    </source>
</evidence>
<dbReference type="AlphaFoldDB" id="A0A1T3P6T8"/>
<protein>
    <submittedName>
        <fullName evidence="2">ABC transporter permease</fullName>
    </submittedName>
</protein>
<comment type="caution">
    <text evidence="2">The sequence shown here is derived from an EMBL/GenBank/DDBJ whole genome shotgun (WGS) entry which is preliminary data.</text>
</comment>
<keyword evidence="1" id="KW-1133">Transmembrane helix</keyword>